<dbReference type="GO" id="GO:0008168">
    <property type="term" value="F:methyltransferase activity"/>
    <property type="evidence" value="ECO:0007669"/>
    <property type="project" value="UniProtKB-KW"/>
</dbReference>
<proteinExistence type="predicted"/>
<evidence type="ECO:0000259" key="1">
    <source>
        <dbReference type="Pfam" id="PF05050"/>
    </source>
</evidence>
<dbReference type="GO" id="GO:0032259">
    <property type="term" value="P:methylation"/>
    <property type="evidence" value="ECO:0007669"/>
    <property type="project" value="UniProtKB-KW"/>
</dbReference>
<name>A0ABU1FC73_9RHOB</name>
<accession>A0ABU1FC73</accession>
<dbReference type="PANTHER" id="PTHR36973:SF4">
    <property type="entry name" value="NODULATION PROTEIN"/>
    <property type="match status" value="1"/>
</dbReference>
<keyword evidence="2" id="KW-0489">Methyltransferase</keyword>
<reference evidence="2 3" key="1">
    <citation type="submission" date="2023-09" db="EMBL/GenBank/DDBJ databases">
        <title>Xinfangfangia sedmenti sp. nov., isolated the sedment.</title>
        <authorList>
            <person name="Xu L."/>
        </authorList>
    </citation>
    <scope>NUCLEOTIDE SEQUENCE [LARGE SCALE GENOMIC DNA]</scope>
    <source>
        <strain evidence="2 3">LG-4</strain>
    </source>
</reference>
<dbReference type="RefSeq" id="WP_310458657.1">
    <property type="nucleotide sequence ID" value="NZ_JAVKPH010000027.1"/>
</dbReference>
<dbReference type="InterPro" id="IPR053188">
    <property type="entry name" value="FkbM_Methyltransferase"/>
</dbReference>
<dbReference type="InterPro" id="IPR029063">
    <property type="entry name" value="SAM-dependent_MTases_sf"/>
</dbReference>
<dbReference type="Gene3D" id="3.40.50.150">
    <property type="entry name" value="Vaccinia Virus protein VP39"/>
    <property type="match status" value="1"/>
</dbReference>
<dbReference type="NCBIfam" id="TIGR01444">
    <property type="entry name" value="fkbM_fam"/>
    <property type="match status" value="1"/>
</dbReference>
<dbReference type="InterPro" id="IPR006342">
    <property type="entry name" value="FkbM_mtfrase"/>
</dbReference>
<feature type="domain" description="Methyltransferase FkbM" evidence="1">
    <location>
        <begin position="8"/>
        <end position="173"/>
    </location>
</feature>
<protein>
    <submittedName>
        <fullName evidence="2">FkbM family methyltransferase</fullName>
    </submittedName>
</protein>
<organism evidence="2 3">
    <name type="scientific">Ruixingdingia sedimenti</name>
    <dbReference type="NCBI Taxonomy" id="3073604"/>
    <lineage>
        <taxon>Bacteria</taxon>
        <taxon>Pseudomonadati</taxon>
        <taxon>Pseudomonadota</taxon>
        <taxon>Alphaproteobacteria</taxon>
        <taxon>Rhodobacterales</taxon>
        <taxon>Paracoccaceae</taxon>
        <taxon>Ruixingdingia</taxon>
    </lineage>
</organism>
<gene>
    <name evidence="2" type="ORF">RGD00_17955</name>
</gene>
<comment type="caution">
    <text evidence="2">The sequence shown here is derived from an EMBL/GenBank/DDBJ whole genome shotgun (WGS) entry which is preliminary data.</text>
</comment>
<evidence type="ECO:0000313" key="2">
    <source>
        <dbReference type="EMBL" id="MDR5654499.1"/>
    </source>
</evidence>
<dbReference type="Pfam" id="PF05050">
    <property type="entry name" value="Methyltransf_21"/>
    <property type="match status" value="1"/>
</dbReference>
<keyword evidence="2" id="KW-0808">Transferase</keyword>
<dbReference type="PANTHER" id="PTHR36973">
    <property type="entry name" value="SLL1456 PROTEIN-RELATED"/>
    <property type="match status" value="1"/>
</dbReference>
<keyword evidence="3" id="KW-1185">Reference proteome</keyword>
<dbReference type="SUPFAM" id="SSF53335">
    <property type="entry name" value="S-adenosyl-L-methionine-dependent methyltransferases"/>
    <property type="match status" value="1"/>
</dbReference>
<dbReference type="EMBL" id="JAVKPH010000027">
    <property type="protein sequence ID" value="MDR5654499.1"/>
    <property type="molecule type" value="Genomic_DNA"/>
</dbReference>
<evidence type="ECO:0000313" key="3">
    <source>
        <dbReference type="Proteomes" id="UP001247754"/>
    </source>
</evidence>
<sequence>MRRLRIADVGANPLGKPVYGALVQAGLAEVWGFEPNAAAFARLPGDDPAVRVLPHAVGDGRAAMFHAYPASEMSSLFPLSARAVGYLGHFRRHLGTETVQPIQTRRLDDMADLPRLDLLKVDAQGAEVAVLEGARDRLSEAVAVVAEMRFYRLYEGEPALWELDRALREQGFVLHRFLHQKARMLHHSQRGKVDARAIGSQLIDGDAVYIRCLEDRAVLGDDQLAHLALLAAGVFGSDDLVLWCLDELSARGGGRKGLAAGYAEFLPQAPAEEEARHG</sequence>
<dbReference type="Proteomes" id="UP001247754">
    <property type="component" value="Unassembled WGS sequence"/>
</dbReference>